<evidence type="ECO:0000313" key="2">
    <source>
        <dbReference type="Proteomes" id="UP000305539"/>
    </source>
</evidence>
<dbReference type="Proteomes" id="UP000305539">
    <property type="component" value="Unassembled WGS sequence"/>
</dbReference>
<sequence>MDKHHLALEELAALAKKNTVNLSNLAAKSVACQKFIEAALPYLTAAQSVEISRAFREKIEDVMALMDDVALPAEYHSTLLEKTNELLDSLAARRA</sequence>
<dbReference type="EMBL" id="SWJE01000019">
    <property type="protein sequence ID" value="TKC81313.1"/>
    <property type="molecule type" value="Genomic_DNA"/>
</dbReference>
<keyword evidence="2" id="KW-1185">Reference proteome</keyword>
<dbReference type="OrthoDB" id="9010139at2"/>
<gene>
    <name evidence="1" type="ORF">FAZ69_28715</name>
</gene>
<evidence type="ECO:0000313" key="1">
    <source>
        <dbReference type="EMBL" id="TKC81313.1"/>
    </source>
</evidence>
<protein>
    <submittedName>
        <fullName evidence="1">Uncharacterized protein</fullName>
    </submittedName>
</protein>
<name>A0A4U1HMD7_9BURK</name>
<dbReference type="AlphaFoldDB" id="A0A4U1HMD7"/>
<reference evidence="1 2" key="1">
    <citation type="submission" date="2019-04" db="EMBL/GenBank/DDBJ databases">
        <title>Trinickia sp. 7GSK02, isolated from subtropical forest soil.</title>
        <authorList>
            <person name="Gao Z.-H."/>
            <person name="Qiu L.-H."/>
        </authorList>
    </citation>
    <scope>NUCLEOTIDE SEQUENCE [LARGE SCALE GENOMIC DNA]</scope>
    <source>
        <strain evidence="1 2">7GSK02</strain>
    </source>
</reference>
<accession>A0A4U1HMD7</accession>
<dbReference type="RefSeq" id="WP_136898475.1">
    <property type="nucleotide sequence ID" value="NZ_SWJE01000019.1"/>
</dbReference>
<proteinExistence type="predicted"/>
<comment type="caution">
    <text evidence="1">The sequence shown here is derived from an EMBL/GenBank/DDBJ whole genome shotgun (WGS) entry which is preliminary data.</text>
</comment>
<organism evidence="1 2">
    <name type="scientific">Trinickia terrae</name>
    <dbReference type="NCBI Taxonomy" id="2571161"/>
    <lineage>
        <taxon>Bacteria</taxon>
        <taxon>Pseudomonadati</taxon>
        <taxon>Pseudomonadota</taxon>
        <taxon>Betaproteobacteria</taxon>
        <taxon>Burkholderiales</taxon>
        <taxon>Burkholderiaceae</taxon>
        <taxon>Trinickia</taxon>
    </lineage>
</organism>